<dbReference type="EMBL" id="CP017298">
    <property type="protein sequence ID" value="AOS47974.1"/>
    <property type="molecule type" value="Genomic_DNA"/>
</dbReference>
<keyword evidence="3" id="KW-1185">Reference proteome</keyword>
<dbReference type="OrthoDB" id="3251044at2"/>
<keyword evidence="1" id="KW-0812">Transmembrane</keyword>
<protein>
    <submittedName>
        <fullName evidence="2">Uncharacterized protein</fullName>
    </submittedName>
</protein>
<dbReference type="STRING" id="178339.BH719_01835"/>
<sequence length="347" mass="37344">MSPLVPAQADKPADPAARKKLRRVIVALCALVVVVIAGVVALAVLNGQRSPEARTRQYLQLLADGKAEAATAMVDPGIANEERVFMTDAVMQAASARIEITEVKESQESSKNKGDVRYVTATLSLDGQRFTHDFALTQGKKEFGVLDNWQITEAFMLKVEVKAKGIPAVSIGDATKTLAKDDNSITVYPGVYTVSAANTGEYVTAPPVTVSAADDFSSRTITFEATYSDALKAAALDAAVAKTKSCGSVENAGNLDEDCPNSVRSKTLTVLNVKEVPTQIVGDKYRQGSFAAEYAVITKQEGSGLFKESAPRDQKYTVRLEVRVDENNTIRMGADGKPQFTFSWSEY</sequence>
<keyword evidence="1" id="KW-0472">Membrane</keyword>
<organism evidence="2 3">
    <name type="scientific">Pauljensenia hongkongensis</name>
    <dbReference type="NCBI Taxonomy" id="178339"/>
    <lineage>
        <taxon>Bacteria</taxon>
        <taxon>Bacillati</taxon>
        <taxon>Actinomycetota</taxon>
        <taxon>Actinomycetes</taxon>
        <taxon>Actinomycetales</taxon>
        <taxon>Actinomycetaceae</taxon>
        <taxon>Pauljensenia</taxon>
    </lineage>
</organism>
<dbReference type="KEGG" id="phon:BH719_01835"/>
<feature type="transmembrane region" description="Helical" evidence="1">
    <location>
        <begin position="24"/>
        <end position="45"/>
    </location>
</feature>
<keyword evidence="1" id="KW-1133">Transmembrane helix</keyword>
<dbReference type="Proteomes" id="UP000095214">
    <property type="component" value="Chromosome"/>
</dbReference>
<name>A0A1D8B4A3_9ACTO</name>
<evidence type="ECO:0000256" key="1">
    <source>
        <dbReference type="SAM" id="Phobius"/>
    </source>
</evidence>
<evidence type="ECO:0000313" key="3">
    <source>
        <dbReference type="Proteomes" id="UP000095214"/>
    </source>
</evidence>
<accession>A0A1D8B4A3</accession>
<reference evidence="2 3" key="1">
    <citation type="submission" date="2016-09" db="EMBL/GenBank/DDBJ databases">
        <title>Complete genome sequence of Actinomyces hongkongensis HKU8.</title>
        <authorList>
            <person name="Gao Y.-X."/>
            <person name="Zhou Y.-Y."/>
            <person name="Xie Y."/>
            <person name="Wang M."/>
            <person name="Wang S.-J."/>
            <person name="Shen S.-G."/>
        </authorList>
    </citation>
    <scope>NUCLEOTIDE SEQUENCE [LARGE SCALE GENOMIC DNA]</scope>
    <source>
        <strain evidence="2 3">HKU8</strain>
    </source>
</reference>
<gene>
    <name evidence="2" type="ORF">BH719_01835</name>
</gene>
<dbReference type="AlphaFoldDB" id="A0A1D8B4A3"/>
<proteinExistence type="predicted"/>
<evidence type="ECO:0000313" key="2">
    <source>
        <dbReference type="EMBL" id="AOS47974.1"/>
    </source>
</evidence>